<keyword evidence="4" id="KW-1185">Reference proteome</keyword>
<protein>
    <submittedName>
        <fullName evidence="3">Uncharacterized protein</fullName>
    </submittedName>
</protein>
<dbReference type="GO" id="GO:0000428">
    <property type="term" value="C:DNA-directed RNA polymerase complex"/>
    <property type="evidence" value="ECO:0007669"/>
    <property type="project" value="UniProtKB-KW"/>
</dbReference>
<name>A0A103XYC4_CYNCS</name>
<evidence type="ECO:0000256" key="2">
    <source>
        <dbReference type="ARBA" id="ARBA00023163"/>
    </source>
</evidence>
<evidence type="ECO:0000313" key="3">
    <source>
        <dbReference type="EMBL" id="KVH99200.1"/>
    </source>
</evidence>
<dbReference type="Proteomes" id="UP000243975">
    <property type="component" value="Unassembled WGS sequence"/>
</dbReference>
<dbReference type="STRING" id="59895.A0A103XYC4"/>
<dbReference type="Gramene" id="KVH99200">
    <property type="protein sequence ID" value="KVH99200"/>
    <property type="gene ID" value="Ccrd_022574"/>
</dbReference>
<sequence>MKTEDVGRPLSLSSPKLKGILQMRSNGIERAGAREEIERTVKSFKRYRASCISFLLSASPLMKISFVNMFNLSKLEHTLRLQPHLLGLPINEAVKGELEGLFLDKVKLYLPNLKNLMLMVYAGSLVSDGGLGPISWWV</sequence>
<evidence type="ECO:0000256" key="1">
    <source>
        <dbReference type="ARBA" id="ARBA00022478"/>
    </source>
</evidence>
<dbReference type="AlphaFoldDB" id="A0A103XYC4"/>
<keyword evidence="1" id="KW-0240">DNA-directed RNA polymerase</keyword>
<reference evidence="3 4" key="1">
    <citation type="journal article" date="2016" name="Sci. Rep.">
        <title>The genome sequence of the outbreeding globe artichoke constructed de novo incorporating a phase-aware low-pass sequencing strategy of F1 progeny.</title>
        <authorList>
            <person name="Scaglione D."/>
            <person name="Reyes-Chin-Wo S."/>
            <person name="Acquadro A."/>
            <person name="Froenicke L."/>
            <person name="Portis E."/>
            <person name="Beitel C."/>
            <person name="Tirone M."/>
            <person name="Mauro R."/>
            <person name="Lo Monaco A."/>
            <person name="Mauromicale G."/>
            <person name="Faccioli P."/>
            <person name="Cattivelli L."/>
            <person name="Rieseberg L."/>
            <person name="Michelmore R."/>
            <person name="Lanteri S."/>
        </authorList>
    </citation>
    <scope>NUCLEOTIDE SEQUENCE [LARGE SCALE GENOMIC DNA]</scope>
    <source>
        <strain evidence="3">2C</strain>
    </source>
</reference>
<dbReference type="InterPro" id="IPR036898">
    <property type="entry name" value="RNA_pol_Rpb7-like_N_sf"/>
</dbReference>
<dbReference type="Gene3D" id="3.30.1490.120">
    <property type="entry name" value="RNA polymerase Rpb7-like, N-terminal domain"/>
    <property type="match status" value="1"/>
</dbReference>
<evidence type="ECO:0000313" key="4">
    <source>
        <dbReference type="Proteomes" id="UP000243975"/>
    </source>
</evidence>
<gene>
    <name evidence="3" type="ORF">Ccrd_022574</name>
</gene>
<comment type="caution">
    <text evidence="3">The sequence shown here is derived from an EMBL/GenBank/DDBJ whole genome shotgun (WGS) entry which is preliminary data.</text>
</comment>
<accession>A0A103XYC4</accession>
<dbReference type="EMBL" id="LEKV01003633">
    <property type="protein sequence ID" value="KVH99200.1"/>
    <property type="molecule type" value="Genomic_DNA"/>
</dbReference>
<proteinExistence type="predicted"/>
<keyword evidence="2" id="KW-0804">Transcription</keyword>
<organism evidence="3 4">
    <name type="scientific">Cynara cardunculus var. scolymus</name>
    <name type="common">Globe artichoke</name>
    <name type="synonym">Cynara scolymus</name>
    <dbReference type="NCBI Taxonomy" id="59895"/>
    <lineage>
        <taxon>Eukaryota</taxon>
        <taxon>Viridiplantae</taxon>
        <taxon>Streptophyta</taxon>
        <taxon>Embryophyta</taxon>
        <taxon>Tracheophyta</taxon>
        <taxon>Spermatophyta</taxon>
        <taxon>Magnoliopsida</taxon>
        <taxon>eudicotyledons</taxon>
        <taxon>Gunneridae</taxon>
        <taxon>Pentapetalae</taxon>
        <taxon>asterids</taxon>
        <taxon>campanulids</taxon>
        <taxon>Asterales</taxon>
        <taxon>Asteraceae</taxon>
        <taxon>Carduoideae</taxon>
        <taxon>Cardueae</taxon>
        <taxon>Carduinae</taxon>
        <taxon>Cynara</taxon>
    </lineage>
</organism>